<dbReference type="AlphaFoldDB" id="A0A6C0HNQ5"/>
<organism evidence="1">
    <name type="scientific">viral metagenome</name>
    <dbReference type="NCBI Taxonomy" id="1070528"/>
    <lineage>
        <taxon>unclassified sequences</taxon>
        <taxon>metagenomes</taxon>
        <taxon>organismal metagenomes</taxon>
    </lineage>
</organism>
<accession>A0A6C0HNQ5</accession>
<reference evidence="1" key="1">
    <citation type="journal article" date="2020" name="Nature">
        <title>Giant virus diversity and host interactions through global metagenomics.</title>
        <authorList>
            <person name="Schulz F."/>
            <person name="Roux S."/>
            <person name="Paez-Espino D."/>
            <person name="Jungbluth S."/>
            <person name="Walsh D.A."/>
            <person name="Denef V.J."/>
            <person name="McMahon K.D."/>
            <person name="Konstantinidis K.T."/>
            <person name="Eloe-Fadrosh E.A."/>
            <person name="Kyrpides N.C."/>
            <person name="Woyke T."/>
        </authorList>
    </citation>
    <scope>NUCLEOTIDE SEQUENCE</scope>
    <source>
        <strain evidence="1">GVMAG-M-3300023184-160</strain>
    </source>
</reference>
<evidence type="ECO:0000313" key="1">
    <source>
        <dbReference type="EMBL" id="QHT82017.1"/>
    </source>
</evidence>
<name>A0A6C0HNQ5_9ZZZZ</name>
<dbReference type="EMBL" id="MN739994">
    <property type="protein sequence ID" value="QHT82017.1"/>
    <property type="molecule type" value="Genomic_DNA"/>
</dbReference>
<protein>
    <submittedName>
        <fullName evidence="1">Uncharacterized protein</fullName>
    </submittedName>
</protein>
<proteinExistence type="predicted"/>
<sequence length="195" mass="22357">MNDAPKHELYFSHFCKFSTAILQELNKAGFQDKFVYLCIDKRVVRNNITYVLLPNGKEFPLPPMISRVPVLLLKPKFEILSGNQILEYIKPQINTIKQEKTMLYEEPNPFDLSRDTVKRSGVMSDNFSFLDSSPNELTPQGNGGMRQMYTYSGIEGPPTFSTNMEAVEGDKKSKMNYSMEEIEQMRNADIPGPKR</sequence>